<keyword evidence="10" id="KW-1185">Reference proteome</keyword>
<keyword evidence="4 8" id="KW-0255">Endonuclease</keyword>
<keyword evidence="5 8" id="KW-0378">Hydrolase</keyword>
<evidence type="ECO:0000256" key="2">
    <source>
        <dbReference type="ARBA" id="ARBA00022722"/>
    </source>
</evidence>
<dbReference type="KEGG" id="mez:Mtc_1180"/>
<evidence type="ECO:0000256" key="6">
    <source>
        <dbReference type="ARBA" id="ARBA00022842"/>
    </source>
</evidence>
<comment type="cofactor">
    <cofactor evidence="1 8">
        <name>Mg(2+)</name>
        <dbReference type="ChEBI" id="CHEBI:18420"/>
    </cofactor>
</comment>
<dbReference type="RefSeq" id="WP_014405774.1">
    <property type="nucleotide sequence ID" value="NC_017034.1"/>
</dbReference>
<dbReference type="Gene3D" id="3.30.70.240">
    <property type="match status" value="1"/>
</dbReference>
<comment type="subunit">
    <text evidence="8">Homodimer, forms a heterotetramer with a Cas1 homodimer.</text>
</comment>
<evidence type="ECO:0000256" key="4">
    <source>
        <dbReference type="ARBA" id="ARBA00022759"/>
    </source>
</evidence>
<name>H8I8N2_METCZ</name>
<organism evidence="9 10">
    <name type="scientific">Methanocella conradii (strain DSM 24694 / JCM 17849 / CGMCC 1.5162 / HZ254)</name>
    <dbReference type="NCBI Taxonomy" id="1041930"/>
    <lineage>
        <taxon>Archaea</taxon>
        <taxon>Methanobacteriati</taxon>
        <taxon>Methanobacteriota</taxon>
        <taxon>Stenosarchaea group</taxon>
        <taxon>Methanomicrobia</taxon>
        <taxon>Methanocellales</taxon>
        <taxon>Methanocellaceae</taxon>
        <taxon>Methanocella</taxon>
    </lineage>
</organism>
<dbReference type="STRING" id="1041930.Mtc_1180"/>
<keyword evidence="3 8" id="KW-0479">Metal-binding</keyword>
<gene>
    <name evidence="8 9" type="primary">cas2</name>
    <name evidence="9" type="ordered locus">Mtc_1180</name>
</gene>
<dbReference type="eggNOG" id="arCOG04194">
    <property type="taxonomic scope" value="Archaea"/>
</dbReference>
<feature type="binding site" evidence="8">
    <location>
        <position position="8"/>
    </location>
    <ligand>
        <name>Mg(2+)</name>
        <dbReference type="ChEBI" id="CHEBI:18420"/>
        <note>catalytic</note>
    </ligand>
</feature>
<dbReference type="HOGENOM" id="CLU_161124_2_0_2"/>
<dbReference type="CDD" id="cd09725">
    <property type="entry name" value="Cas2_I_II_III"/>
    <property type="match status" value="1"/>
</dbReference>
<keyword evidence="7 8" id="KW-0051">Antiviral defense</keyword>
<sequence>MMCLVIYDITDDKRRNKLAAMLKVFGLARIQYSAFRGELNSNDRMVLAKKASQFVEDEKDSIFIIPLCDRCLGTATVLSKGGACLVKESKVQIV</sequence>
<dbReference type="GeneID" id="11971307"/>
<dbReference type="Proteomes" id="UP000005233">
    <property type="component" value="Chromosome"/>
</dbReference>
<dbReference type="GO" id="GO:0004521">
    <property type="term" value="F:RNA endonuclease activity"/>
    <property type="evidence" value="ECO:0007669"/>
    <property type="project" value="InterPro"/>
</dbReference>
<dbReference type="GO" id="GO:0016787">
    <property type="term" value="F:hydrolase activity"/>
    <property type="evidence" value="ECO:0007669"/>
    <property type="project" value="UniProtKB-KW"/>
</dbReference>
<dbReference type="InterPro" id="IPR019199">
    <property type="entry name" value="Virulence_VapD/CRISPR_Cas2"/>
</dbReference>
<evidence type="ECO:0000256" key="5">
    <source>
        <dbReference type="ARBA" id="ARBA00022801"/>
    </source>
</evidence>
<dbReference type="InterPro" id="IPR021127">
    <property type="entry name" value="CRISPR_associated_Cas2"/>
</dbReference>
<keyword evidence="2 8" id="KW-0540">Nuclease</keyword>
<dbReference type="SUPFAM" id="SSF143430">
    <property type="entry name" value="TTP0101/SSO1404-like"/>
    <property type="match status" value="1"/>
</dbReference>
<comment type="similarity">
    <text evidence="8">Belongs to the CRISPR-associated endoribonuclease Cas2 protein family.</text>
</comment>
<protein>
    <recommendedName>
        <fullName evidence="8">CRISPR-associated endoribonuclease Cas2</fullName>
        <ecNumber evidence="8">3.1.-.-</ecNumber>
    </recommendedName>
</protein>
<keyword evidence="6 8" id="KW-0460">Magnesium</keyword>
<dbReference type="EMBL" id="CP003243">
    <property type="protein sequence ID" value="AFC99936.1"/>
    <property type="molecule type" value="Genomic_DNA"/>
</dbReference>
<evidence type="ECO:0000256" key="8">
    <source>
        <dbReference type="HAMAP-Rule" id="MF_01471"/>
    </source>
</evidence>
<dbReference type="PANTHER" id="PTHR34405:SF3">
    <property type="entry name" value="CRISPR-ASSOCIATED ENDORIBONUCLEASE CAS2 3"/>
    <property type="match status" value="1"/>
</dbReference>
<dbReference type="GO" id="GO:0043571">
    <property type="term" value="P:maintenance of CRISPR repeat elements"/>
    <property type="evidence" value="ECO:0007669"/>
    <property type="project" value="UniProtKB-UniRule"/>
</dbReference>
<dbReference type="Pfam" id="PF09827">
    <property type="entry name" value="CRISPR_Cas2"/>
    <property type="match status" value="1"/>
</dbReference>
<dbReference type="HAMAP" id="MF_01471">
    <property type="entry name" value="Cas2"/>
    <property type="match status" value="1"/>
</dbReference>
<dbReference type="OrthoDB" id="75992at2157"/>
<evidence type="ECO:0000256" key="1">
    <source>
        <dbReference type="ARBA" id="ARBA00001946"/>
    </source>
</evidence>
<accession>H8I8N2</accession>
<evidence type="ECO:0000313" key="10">
    <source>
        <dbReference type="Proteomes" id="UP000005233"/>
    </source>
</evidence>
<dbReference type="PANTHER" id="PTHR34405">
    <property type="entry name" value="CRISPR-ASSOCIATED ENDORIBONUCLEASE CAS2"/>
    <property type="match status" value="1"/>
</dbReference>
<dbReference type="GO" id="GO:0051607">
    <property type="term" value="P:defense response to virus"/>
    <property type="evidence" value="ECO:0007669"/>
    <property type="project" value="UniProtKB-UniRule"/>
</dbReference>
<comment type="function">
    <text evidence="8">CRISPR (clustered regularly interspaced short palindromic repeat), is an adaptive immune system that provides protection against mobile genetic elements (viruses, transposable elements and conjugative plasmids). CRISPR clusters contain sequences complementary to antecedent mobile elements and target invading nucleic acids. CRISPR clusters are transcribed and processed into CRISPR RNA (crRNA). Functions as a ssRNA-specific endoribonuclease. Involved in the integration of spacer DNA into the CRISPR cassette.</text>
</comment>
<evidence type="ECO:0000256" key="7">
    <source>
        <dbReference type="ARBA" id="ARBA00023118"/>
    </source>
</evidence>
<evidence type="ECO:0000256" key="3">
    <source>
        <dbReference type="ARBA" id="ARBA00022723"/>
    </source>
</evidence>
<dbReference type="GO" id="GO:0046872">
    <property type="term" value="F:metal ion binding"/>
    <property type="evidence" value="ECO:0007669"/>
    <property type="project" value="UniProtKB-UniRule"/>
</dbReference>
<reference evidence="9 10" key="1">
    <citation type="journal article" date="2012" name="J. Bacteriol.">
        <title>Complete genome sequence of a thermophilic methanogen, Methanocella conradii HZ254, isolated from Chinese rice field soil.</title>
        <authorList>
            <person name="Lu Z."/>
            <person name="Lu Y."/>
        </authorList>
    </citation>
    <scope>NUCLEOTIDE SEQUENCE [LARGE SCALE GENOMIC DNA]</scope>
    <source>
        <strain evidence="10">DSM 24694 / JCM 17849 / CGMCC 1.5162 / HZ254</strain>
    </source>
</reference>
<proteinExistence type="inferred from homology"/>
<evidence type="ECO:0000313" key="9">
    <source>
        <dbReference type="EMBL" id="AFC99936.1"/>
    </source>
</evidence>
<dbReference type="AlphaFoldDB" id="H8I8N2"/>
<dbReference type="EC" id="3.1.-.-" evidence="8"/>
<dbReference type="NCBIfam" id="TIGR01573">
    <property type="entry name" value="cas2"/>
    <property type="match status" value="1"/>
</dbReference>